<organism evidence="11 12">
    <name type="scientific">Amycolatopsis nalaikhensis</name>
    <dbReference type="NCBI Taxonomy" id="715472"/>
    <lineage>
        <taxon>Bacteria</taxon>
        <taxon>Bacillati</taxon>
        <taxon>Actinomycetota</taxon>
        <taxon>Actinomycetes</taxon>
        <taxon>Pseudonocardiales</taxon>
        <taxon>Pseudonocardiaceae</taxon>
        <taxon>Amycolatopsis</taxon>
    </lineage>
</organism>
<dbReference type="Proteomes" id="UP001227101">
    <property type="component" value="Chromosome"/>
</dbReference>
<keyword evidence="7" id="KW-0274">FAD</keyword>
<dbReference type="EC" id="2.7.1.180" evidence="2"/>
<evidence type="ECO:0000256" key="3">
    <source>
        <dbReference type="ARBA" id="ARBA00016337"/>
    </source>
</evidence>
<evidence type="ECO:0000256" key="4">
    <source>
        <dbReference type="ARBA" id="ARBA00022630"/>
    </source>
</evidence>
<dbReference type="EMBL" id="CP127173">
    <property type="protein sequence ID" value="WIV59176.1"/>
    <property type="molecule type" value="Genomic_DNA"/>
</dbReference>
<protein>
    <recommendedName>
        <fullName evidence="3">FAD:protein FMN transferase</fullName>
        <ecNumber evidence="2">2.7.1.180</ecNumber>
    </recommendedName>
    <alternativeName>
        <fullName evidence="9">Flavin transferase</fullName>
    </alternativeName>
</protein>
<accession>A0ABY8XUC0</accession>
<evidence type="ECO:0000256" key="10">
    <source>
        <dbReference type="ARBA" id="ARBA00048540"/>
    </source>
</evidence>
<evidence type="ECO:0000256" key="6">
    <source>
        <dbReference type="ARBA" id="ARBA00022723"/>
    </source>
</evidence>
<evidence type="ECO:0000256" key="7">
    <source>
        <dbReference type="ARBA" id="ARBA00022827"/>
    </source>
</evidence>
<dbReference type="InterPro" id="IPR024932">
    <property type="entry name" value="ApbE"/>
</dbReference>
<evidence type="ECO:0000256" key="9">
    <source>
        <dbReference type="ARBA" id="ARBA00031306"/>
    </source>
</evidence>
<name>A0ABY8XUC0_9PSEU</name>
<dbReference type="RefSeq" id="WP_285456666.1">
    <property type="nucleotide sequence ID" value="NZ_CP127173.1"/>
</dbReference>
<evidence type="ECO:0000313" key="11">
    <source>
        <dbReference type="EMBL" id="WIV59176.1"/>
    </source>
</evidence>
<keyword evidence="12" id="KW-1185">Reference proteome</keyword>
<dbReference type="InterPro" id="IPR003374">
    <property type="entry name" value="ApbE-like_sf"/>
</dbReference>
<comment type="cofactor">
    <cofactor evidence="1">
        <name>Mg(2+)</name>
        <dbReference type="ChEBI" id="CHEBI:18420"/>
    </cofactor>
</comment>
<evidence type="ECO:0000256" key="1">
    <source>
        <dbReference type="ARBA" id="ARBA00001946"/>
    </source>
</evidence>
<evidence type="ECO:0000256" key="5">
    <source>
        <dbReference type="ARBA" id="ARBA00022679"/>
    </source>
</evidence>
<evidence type="ECO:0000313" key="12">
    <source>
        <dbReference type="Proteomes" id="UP001227101"/>
    </source>
</evidence>
<proteinExistence type="predicted"/>
<dbReference type="PANTHER" id="PTHR30040">
    <property type="entry name" value="THIAMINE BIOSYNTHESIS LIPOPROTEIN APBE"/>
    <property type="match status" value="1"/>
</dbReference>
<evidence type="ECO:0000256" key="8">
    <source>
        <dbReference type="ARBA" id="ARBA00022842"/>
    </source>
</evidence>
<keyword evidence="8" id="KW-0460">Magnesium</keyword>
<dbReference type="SUPFAM" id="SSF143631">
    <property type="entry name" value="ApbE-like"/>
    <property type="match status" value="1"/>
</dbReference>
<gene>
    <name evidence="11" type="ORF">QP939_11365</name>
</gene>
<keyword evidence="4" id="KW-0285">Flavoprotein</keyword>
<dbReference type="Gene3D" id="3.10.520.10">
    <property type="entry name" value="ApbE-like domains"/>
    <property type="match status" value="2"/>
</dbReference>
<sequence length="245" mass="26740">MTAPAPERRSWTHPIMGMPVSLHIRADGVRTDPAVEPAVAAVFTHLRAVDRLFSTYRPGSQISRIRRHVLPPEQWHPWVSEVVRLCERARERSDGWFDAWLPGGFDPSGLVKGWAVENAVEQLARLGPYDHYLNAGGDIAAVVRPGATAWRVGIEDPRDRTRLLSVRELRTGGLATSGTAAGGAHIVDPRTGGHPTAIRSVTVAGPTLLWADVYATAAIARGGDVERWIRARAPDYQAFAVLRAS</sequence>
<dbReference type="Pfam" id="PF02424">
    <property type="entry name" value="ApbE"/>
    <property type="match status" value="2"/>
</dbReference>
<keyword evidence="6" id="KW-0479">Metal-binding</keyword>
<reference evidence="11 12" key="1">
    <citation type="submission" date="2023-06" db="EMBL/GenBank/DDBJ databases">
        <authorList>
            <person name="Oyuntsetseg B."/>
            <person name="Kim S.B."/>
        </authorList>
    </citation>
    <scope>NUCLEOTIDE SEQUENCE [LARGE SCALE GENOMIC DNA]</scope>
    <source>
        <strain evidence="11 12">2-2</strain>
    </source>
</reference>
<dbReference type="PANTHER" id="PTHR30040:SF2">
    <property type="entry name" value="FAD:PROTEIN FMN TRANSFERASE"/>
    <property type="match status" value="1"/>
</dbReference>
<comment type="catalytic activity">
    <reaction evidence="10">
        <text>L-threonyl-[protein] + FAD = FMN-L-threonyl-[protein] + AMP + H(+)</text>
        <dbReference type="Rhea" id="RHEA:36847"/>
        <dbReference type="Rhea" id="RHEA-COMP:11060"/>
        <dbReference type="Rhea" id="RHEA-COMP:11061"/>
        <dbReference type="ChEBI" id="CHEBI:15378"/>
        <dbReference type="ChEBI" id="CHEBI:30013"/>
        <dbReference type="ChEBI" id="CHEBI:57692"/>
        <dbReference type="ChEBI" id="CHEBI:74257"/>
        <dbReference type="ChEBI" id="CHEBI:456215"/>
        <dbReference type="EC" id="2.7.1.180"/>
    </reaction>
</comment>
<dbReference type="GO" id="GO:0016740">
    <property type="term" value="F:transferase activity"/>
    <property type="evidence" value="ECO:0007669"/>
    <property type="project" value="UniProtKB-KW"/>
</dbReference>
<keyword evidence="5 11" id="KW-0808">Transferase</keyword>
<evidence type="ECO:0000256" key="2">
    <source>
        <dbReference type="ARBA" id="ARBA00011955"/>
    </source>
</evidence>